<dbReference type="Proteomes" id="UP000321518">
    <property type="component" value="Unassembled WGS sequence"/>
</dbReference>
<dbReference type="AlphaFoldDB" id="A0A511KCU3"/>
<name>A0A511KCU3_RHOTO</name>
<feature type="region of interest" description="Disordered" evidence="1">
    <location>
        <begin position="16"/>
        <end position="41"/>
    </location>
</feature>
<dbReference type="EMBL" id="BJWK01000004">
    <property type="protein sequence ID" value="GEM08122.1"/>
    <property type="molecule type" value="Genomic_DNA"/>
</dbReference>
<protein>
    <submittedName>
        <fullName evidence="2">Uncharacterized protein</fullName>
    </submittedName>
</protein>
<accession>A0A511KCU3</accession>
<evidence type="ECO:0000256" key="1">
    <source>
        <dbReference type="SAM" id="MobiDB-lite"/>
    </source>
</evidence>
<gene>
    <name evidence="2" type="ORF">Rt10032_c04g2139</name>
</gene>
<proteinExistence type="predicted"/>
<sequence>MWRPDSHFASAAHVGLRTGGQGSSASHPHHMHSDSEDDDGFAHIHPKHAYENFDEVAPHEIDPLRDVPATFILRLFEELWRQIPPREHRGVNKGEILALIHRSYLPSLLDHIPPRIHHTVAPETVYLAWLYFVSDSGRLNSTDRMQYADWALKEPLLPMPGWDRHEYFLESKVETWADCVQLLEWYRWTKLPSVIERNKVFGVHSRQAAEGHDTHYQIDRQAAYVRFRLEDPLDPISALLLTRTFESAFAAIKPGTTYIGVKDTLVSTFANLVKDFRPSLPTHHSPRHLHDHDHLDDHLESSHTPLFLSLHFNPTRDELYRGFLLYTRGLATRQAFQDIEEVSRIKVDAGWMTRCRKAVGLGPKTPVLRDVAAADEVLEGLSWKAWKDKVLGGKKEEKRDEEDFELL</sequence>
<dbReference type="OrthoDB" id="2526041at2759"/>
<evidence type="ECO:0000313" key="3">
    <source>
        <dbReference type="Proteomes" id="UP000321518"/>
    </source>
</evidence>
<comment type="caution">
    <text evidence="2">The sequence shown here is derived from an EMBL/GenBank/DDBJ whole genome shotgun (WGS) entry which is preliminary data.</text>
</comment>
<evidence type="ECO:0000313" key="2">
    <source>
        <dbReference type="EMBL" id="GEM08122.1"/>
    </source>
</evidence>
<organism evidence="2 3">
    <name type="scientific">Rhodotorula toruloides</name>
    <name type="common">Yeast</name>
    <name type="synonym">Rhodosporidium toruloides</name>
    <dbReference type="NCBI Taxonomy" id="5286"/>
    <lineage>
        <taxon>Eukaryota</taxon>
        <taxon>Fungi</taxon>
        <taxon>Dikarya</taxon>
        <taxon>Basidiomycota</taxon>
        <taxon>Pucciniomycotina</taxon>
        <taxon>Microbotryomycetes</taxon>
        <taxon>Sporidiobolales</taxon>
        <taxon>Sporidiobolaceae</taxon>
        <taxon>Rhodotorula</taxon>
    </lineage>
</organism>
<reference evidence="2 3" key="1">
    <citation type="submission" date="2019-07" db="EMBL/GenBank/DDBJ databases">
        <title>Rhodotorula toruloides NBRC10032 genome sequencing.</title>
        <authorList>
            <person name="Shida Y."/>
            <person name="Takaku H."/>
            <person name="Ogasawara W."/>
            <person name="Mori K."/>
        </authorList>
    </citation>
    <scope>NUCLEOTIDE SEQUENCE [LARGE SCALE GENOMIC DNA]</scope>
    <source>
        <strain evidence="2 3">NBRC10032</strain>
    </source>
</reference>